<sequence>MARTAKNANLAGVANAYHYIRNDARPDKAFTTDRAKRAGKANASSGQIFVTIAPDYFGPIPAKNDPKRNVGVLVGETWEDRLECSCLKGYPVRVVRSHKEKRSSYAPEHGVRYDGVYRIEKCWRKIGVQGTYKVCRYLFVRCDNEPAPWTSDLHGDRPRPLPKIKELQGATDITDRKGSPSWDYDEKEGWTWVKPAPISKKPVQSGDPETDKEIRKIQRRAHLSVAERLLKEFGCSICRNVIKEPLTTPCAHNFCKTCLLGAFADQSTMRERSRGGRTLRAQKIVKKCPSCPTDICDFLENPQINREMMGLIESLRSKADEDKKDMEESVEEDEDALEKEDDDSSLNEEENGAEDKDGEQDADAPVIEVVVEIKEEVKKAQKRKGDDGEEGKDEKKTKTTAAAVDNAAEEDAAMEMGTEIAEANEEGAQQVQKKRKGRGAAAAAGGSKRKKTVSAAAAEKKNTGGGSPRRTMRGGLKATGEVDGSPAAAASSPRRMTRSSGLADCGGSPATRTRSSAKAGGGS</sequence>
<feature type="compositionally biased region" description="Basic and acidic residues" evidence="8">
    <location>
        <begin position="318"/>
        <end position="327"/>
    </location>
</feature>
<evidence type="ECO:0000313" key="11">
    <source>
        <dbReference type="EMBL" id="KQJ91549.1"/>
    </source>
</evidence>
<evidence type="ECO:0000313" key="13">
    <source>
        <dbReference type="Proteomes" id="UP000008810"/>
    </source>
</evidence>
<dbReference type="SMART" id="SM00184">
    <property type="entry name" value="RING"/>
    <property type="match status" value="1"/>
</dbReference>
<dbReference type="Gene3D" id="3.30.40.10">
    <property type="entry name" value="Zinc/RING finger domain, C3HC4 (zinc finger)"/>
    <property type="match status" value="1"/>
</dbReference>
<keyword evidence="1" id="KW-0479">Metal-binding</keyword>
<feature type="domain" description="YDG" evidence="10">
    <location>
        <begin position="1"/>
        <end position="141"/>
    </location>
</feature>
<dbReference type="GO" id="GO:0044027">
    <property type="term" value="P:negative regulation of gene expression via chromosomal CpG island methylation"/>
    <property type="evidence" value="ECO:0000318"/>
    <property type="project" value="GO_Central"/>
</dbReference>
<dbReference type="GO" id="GO:0005634">
    <property type="term" value="C:nucleus"/>
    <property type="evidence" value="ECO:0007669"/>
    <property type="project" value="UniProtKB-SubCell"/>
</dbReference>
<dbReference type="Proteomes" id="UP000008810">
    <property type="component" value="Chromosome 4"/>
</dbReference>
<dbReference type="InterPro" id="IPR001841">
    <property type="entry name" value="Znf_RING"/>
</dbReference>
<dbReference type="SUPFAM" id="SSF88697">
    <property type="entry name" value="PUA domain-like"/>
    <property type="match status" value="1"/>
</dbReference>
<name>A0A0Q3LFU4_BRADI</name>
<keyword evidence="3" id="KW-0862">Zinc</keyword>
<feature type="compositionally biased region" description="Low complexity" evidence="8">
    <location>
        <begin position="485"/>
        <end position="500"/>
    </location>
</feature>
<gene>
    <name evidence="11" type="ORF">BRADI_4g38230v3</name>
</gene>
<reference evidence="11 12" key="1">
    <citation type="journal article" date="2010" name="Nature">
        <title>Genome sequencing and analysis of the model grass Brachypodium distachyon.</title>
        <authorList>
            <consortium name="International Brachypodium Initiative"/>
        </authorList>
    </citation>
    <scope>NUCLEOTIDE SEQUENCE [LARGE SCALE GENOMIC DNA]</scope>
    <source>
        <strain evidence="11 12">Bd21</strain>
    </source>
</reference>
<dbReference type="PROSITE" id="PS50089">
    <property type="entry name" value="ZF_RING_2"/>
    <property type="match status" value="1"/>
</dbReference>
<dbReference type="PANTHER" id="PTHR14140:SF27">
    <property type="entry name" value="OS04G0289800 PROTEIN"/>
    <property type="match status" value="1"/>
</dbReference>
<evidence type="ECO:0000256" key="3">
    <source>
        <dbReference type="ARBA" id="ARBA00022833"/>
    </source>
</evidence>
<dbReference type="InterPro" id="IPR013083">
    <property type="entry name" value="Znf_RING/FYVE/PHD"/>
</dbReference>
<dbReference type="Pfam" id="PF13445">
    <property type="entry name" value="zf-RING_UBOX"/>
    <property type="match status" value="1"/>
</dbReference>
<dbReference type="STRING" id="15368.A0A0Q3LFU4"/>
<dbReference type="AlphaFoldDB" id="A0A0Q3LFU4"/>
<dbReference type="GO" id="GO:0008270">
    <property type="term" value="F:zinc ion binding"/>
    <property type="evidence" value="ECO:0007669"/>
    <property type="project" value="UniProtKB-KW"/>
</dbReference>
<evidence type="ECO:0000256" key="7">
    <source>
        <dbReference type="PROSITE-ProRule" id="PRU00358"/>
    </source>
</evidence>
<evidence type="ECO:0000256" key="4">
    <source>
        <dbReference type="ARBA" id="ARBA00023125"/>
    </source>
</evidence>
<dbReference type="InParanoid" id="A0A0Q3LFU4"/>
<feature type="domain" description="RING-type" evidence="9">
    <location>
        <begin position="235"/>
        <end position="291"/>
    </location>
</feature>
<organism evidence="11">
    <name type="scientific">Brachypodium distachyon</name>
    <name type="common">Purple false brome</name>
    <name type="synonym">Trachynia distachya</name>
    <dbReference type="NCBI Taxonomy" id="15368"/>
    <lineage>
        <taxon>Eukaryota</taxon>
        <taxon>Viridiplantae</taxon>
        <taxon>Streptophyta</taxon>
        <taxon>Embryophyta</taxon>
        <taxon>Tracheophyta</taxon>
        <taxon>Spermatophyta</taxon>
        <taxon>Magnoliopsida</taxon>
        <taxon>Liliopsida</taxon>
        <taxon>Poales</taxon>
        <taxon>Poaceae</taxon>
        <taxon>BOP clade</taxon>
        <taxon>Pooideae</taxon>
        <taxon>Stipodae</taxon>
        <taxon>Brachypodieae</taxon>
        <taxon>Brachypodium</taxon>
    </lineage>
</organism>
<keyword evidence="13" id="KW-1185">Reference proteome</keyword>
<dbReference type="GO" id="GO:0061630">
    <property type="term" value="F:ubiquitin protein ligase activity"/>
    <property type="evidence" value="ECO:0000318"/>
    <property type="project" value="GO_Central"/>
</dbReference>
<evidence type="ECO:0000313" key="12">
    <source>
        <dbReference type="EnsemblPlants" id="KQJ91549"/>
    </source>
</evidence>
<protein>
    <recommendedName>
        <fullName evidence="14">RING-type domain-containing protein</fullName>
    </recommendedName>
</protein>
<dbReference type="GO" id="GO:0003677">
    <property type="term" value="F:DNA binding"/>
    <property type="evidence" value="ECO:0007669"/>
    <property type="project" value="UniProtKB-KW"/>
</dbReference>
<evidence type="ECO:0000256" key="8">
    <source>
        <dbReference type="SAM" id="MobiDB-lite"/>
    </source>
</evidence>
<keyword evidence="2 6" id="KW-0863">Zinc-finger</keyword>
<dbReference type="Gramene" id="KQJ91549">
    <property type="protein sequence ID" value="KQJ91549"/>
    <property type="gene ID" value="BRADI_4g38230v3"/>
</dbReference>
<dbReference type="PROSITE" id="PS00518">
    <property type="entry name" value="ZF_RING_1"/>
    <property type="match status" value="1"/>
</dbReference>
<dbReference type="InterPro" id="IPR027370">
    <property type="entry name" value="Znf-RING_euk"/>
</dbReference>
<evidence type="ECO:0000259" key="9">
    <source>
        <dbReference type="PROSITE" id="PS50089"/>
    </source>
</evidence>
<reference evidence="12" key="3">
    <citation type="submission" date="2018-08" db="UniProtKB">
        <authorList>
            <consortium name="EnsemblPlants"/>
        </authorList>
    </citation>
    <scope>IDENTIFICATION</scope>
    <source>
        <strain evidence="12">cv. Bd21</strain>
    </source>
</reference>
<dbReference type="Gene3D" id="2.30.280.10">
    <property type="entry name" value="SRA-YDG"/>
    <property type="match status" value="1"/>
</dbReference>
<dbReference type="InterPro" id="IPR015947">
    <property type="entry name" value="PUA-like_sf"/>
</dbReference>
<dbReference type="SUPFAM" id="SSF57850">
    <property type="entry name" value="RING/U-box"/>
    <property type="match status" value="1"/>
</dbReference>
<feature type="compositionally biased region" description="Acidic residues" evidence="8">
    <location>
        <begin position="328"/>
        <end position="362"/>
    </location>
</feature>
<dbReference type="PROSITE" id="PS51015">
    <property type="entry name" value="YDG"/>
    <property type="match status" value="1"/>
</dbReference>
<dbReference type="Pfam" id="PF02182">
    <property type="entry name" value="SAD_SRA"/>
    <property type="match status" value="1"/>
</dbReference>
<dbReference type="GO" id="GO:0016567">
    <property type="term" value="P:protein ubiquitination"/>
    <property type="evidence" value="ECO:0000318"/>
    <property type="project" value="GO_Central"/>
</dbReference>
<feature type="region of interest" description="Disordered" evidence="8">
    <location>
        <begin position="318"/>
        <end position="363"/>
    </location>
</feature>
<dbReference type="OrthoDB" id="2270193at2759"/>
<feature type="compositionally biased region" description="Basic and acidic residues" evidence="8">
    <location>
        <begin position="377"/>
        <end position="397"/>
    </location>
</feature>
<dbReference type="InterPro" id="IPR036987">
    <property type="entry name" value="SRA-YDG_sf"/>
</dbReference>
<accession>A0A0Q3LFU4</accession>
<dbReference type="EMBL" id="CM000883">
    <property type="protein sequence ID" value="KQJ91549.1"/>
    <property type="molecule type" value="Genomic_DNA"/>
</dbReference>
<dbReference type="EnsemblPlants" id="KQJ91549">
    <property type="protein sequence ID" value="KQJ91549"/>
    <property type="gene ID" value="BRADI_4g38230v3"/>
</dbReference>
<proteinExistence type="predicted"/>
<evidence type="ECO:0000256" key="2">
    <source>
        <dbReference type="ARBA" id="ARBA00022771"/>
    </source>
</evidence>
<keyword evidence="4" id="KW-0238">DNA-binding</keyword>
<keyword evidence="5 7" id="KW-0539">Nucleus</keyword>
<dbReference type="InterPro" id="IPR017907">
    <property type="entry name" value="Znf_RING_CS"/>
</dbReference>
<dbReference type="FunFam" id="3.30.40.10:FF:000495">
    <property type="entry name" value="E3 ubiquitin-protein ligase ORTHRUS 2"/>
    <property type="match status" value="1"/>
</dbReference>
<dbReference type="SMART" id="SM00466">
    <property type="entry name" value="SRA"/>
    <property type="match status" value="1"/>
</dbReference>
<evidence type="ECO:0008006" key="14">
    <source>
        <dbReference type="Google" id="ProtNLM"/>
    </source>
</evidence>
<evidence type="ECO:0000256" key="6">
    <source>
        <dbReference type="PROSITE-ProRule" id="PRU00175"/>
    </source>
</evidence>
<evidence type="ECO:0000259" key="10">
    <source>
        <dbReference type="PROSITE" id="PS51015"/>
    </source>
</evidence>
<reference evidence="11" key="2">
    <citation type="submission" date="2017-06" db="EMBL/GenBank/DDBJ databases">
        <title>WGS assembly of Brachypodium distachyon.</title>
        <authorList>
            <consortium name="The International Brachypodium Initiative"/>
            <person name="Lucas S."/>
            <person name="Harmon-Smith M."/>
            <person name="Lail K."/>
            <person name="Tice H."/>
            <person name="Grimwood J."/>
            <person name="Bruce D."/>
            <person name="Barry K."/>
            <person name="Shu S."/>
            <person name="Lindquist E."/>
            <person name="Wang M."/>
            <person name="Pitluck S."/>
            <person name="Vogel J.P."/>
            <person name="Garvin D.F."/>
            <person name="Mockler T.C."/>
            <person name="Schmutz J."/>
            <person name="Rokhsar D."/>
            <person name="Bevan M.W."/>
        </authorList>
    </citation>
    <scope>NUCLEOTIDE SEQUENCE</scope>
    <source>
        <strain evidence="11">Bd21</strain>
    </source>
</reference>
<dbReference type="PANTHER" id="PTHR14140">
    <property type="entry name" value="E3 UBIQUITIN-PROTEIN LIGASE UHRF-RELATED"/>
    <property type="match status" value="1"/>
</dbReference>
<dbReference type="InterPro" id="IPR045134">
    <property type="entry name" value="UHRF1/2-like"/>
</dbReference>
<feature type="region of interest" description="Disordered" evidence="8">
    <location>
        <begin position="377"/>
        <end position="523"/>
    </location>
</feature>
<comment type="subcellular location">
    <subcellularLocation>
        <location evidence="7">Nucleus</location>
    </subcellularLocation>
</comment>
<evidence type="ECO:0000256" key="5">
    <source>
        <dbReference type="ARBA" id="ARBA00023242"/>
    </source>
</evidence>
<dbReference type="InterPro" id="IPR003105">
    <property type="entry name" value="SRA_YDG"/>
</dbReference>
<evidence type="ECO:0000256" key="1">
    <source>
        <dbReference type="ARBA" id="ARBA00022723"/>
    </source>
</evidence>